<comment type="caution">
    <text evidence="2">The sequence shown here is derived from an EMBL/GenBank/DDBJ whole genome shotgun (WGS) entry which is preliminary data.</text>
</comment>
<feature type="transmembrane region" description="Helical" evidence="1">
    <location>
        <begin position="263"/>
        <end position="283"/>
    </location>
</feature>
<evidence type="ECO:0000313" key="3">
    <source>
        <dbReference type="Proteomes" id="UP000574276"/>
    </source>
</evidence>
<keyword evidence="1" id="KW-0812">Transmembrane</keyword>
<organism evidence="2 3">
    <name type="scientific">Variimorphobacter saccharofermentans</name>
    <dbReference type="NCBI Taxonomy" id="2755051"/>
    <lineage>
        <taxon>Bacteria</taxon>
        <taxon>Bacillati</taxon>
        <taxon>Bacillota</taxon>
        <taxon>Clostridia</taxon>
        <taxon>Lachnospirales</taxon>
        <taxon>Lachnospiraceae</taxon>
        <taxon>Variimorphobacter</taxon>
    </lineage>
</organism>
<keyword evidence="1" id="KW-1133">Transmembrane helix</keyword>
<feature type="transmembrane region" description="Helical" evidence="1">
    <location>
        <begin position="5"/>
        <end position="26"/>
    </location>
</feature>
<evidence type="ECO:0000256" key="1">
    <source>
        <dbReference type="SAM" id="Phobius"/>
    </source>
</evidence>
<feature type="transmembrane region" description="Helical" evidence="1">
    <location>
        <begin position="209"/>
        <end position="236"/>
    </location>
</feature>
<keyword evidence="3" id="KW-1185">Reference proteome</keyword>
<keyword evidence="1" id="KW-0472">Membrane</keyword>
<dbReference type="RefSeq" id="WP_228351462.1">
    <property type="nucleotide sequence ID" value="NZ_JACEGA010000001.1"/>
</dbReference>
<evidence type="ECO:0000313" key="2">
    <source>
        <dbReference type="EMBL" id="MBB2181695.1"/>
    </source>
</evidence>
<evidence type="ECO:0008006" key="4">
    <source>
        <dbReference type="Google" id="ProtNLM"/>
    </source>
</evidence>
<feature type="transmembrane region" description="Helical" evidence="1">
    <location>
        <begin position="89"/>
        <end position="106"/>
    </location>
</feature>
<name>A0A839JVL0_9FIRM</name>
<gene>
    <name evidence="2" type="ORF">H0486_02235</name>
</gene>
<protein>
    <recommendedName>
        <fullName evidence="4">DUF2975 domain-containing protein</fullName>
    </recommendedName>
</protein>
<feature type="transmembrane region" description="Helical" evidence="1">
    <location>
        <begin position="55"/>
        <end position="77"/>
    </location>
</feature>
<sequence length="325" mass="37235">MKKILVALLIEGIAAIALSLFMKYYIGMEEAILLLYIPFDLIGKGLRCLSLQSSIGNIIALIIYALLCLTPIFWLVFRKLRKQLNYSDILLPIISIYSFYMLFLFVNPNLMYRHVPELFMDESALSIVRLSLAIIFFTLVIGYLIIRMLTTLSQEKEENRMIFLCRRLQVLLYIISILYTFLLGYFSTFELFSQIDQRSFTTGTQMNQVYVLLSFVLKTVPVLFTIVTLVSGIVLLTTISTKHKQEEEVEAAKRMGMFSRRTAFLTVGCNIALNLFQLVFSSQLNDTSIVLNVSLAPLVISISAMILSGFFKETKELYEENEMII</sequence>
<dbReference type="Proteomes" id="UP000574276">
    <property type="component" value="Unassembled WGS sequence"/>
</dbReference>
<reference evidence="2 3" key="1">
    <citation type="submission" date="2020-07" db="EMBL/GenBank/DDBJ databases">
        <title>Characterization and genome sequencing of isolate MD1, a novel member within the family Lachnospiraceae.</title>
        <authorList>
            <person name="Rettenmaier R."/>
            <person name="Di Bello L."/>
            <person name="Zinser C."/>
            <person name="Scheitz K."/>
            <person name="Liebl W."/>
            <person name="Zverlov V."/>
        </authorList>
    </citation>
    <scope>NUCLEOTIDE SEQUENCE [LARGE SCALE GENOMIC DNA]</scope>
    <source>
        <strain evidence="2 3">MD1</strain>
    </source>
</reference>
<dbReference type="EMBL" id="JACEGA010000001">
    <property type="protein sequence ID" value="MBB2181695.1"/>
    <property type="molecule type" value="Genomic_DNA"/>
</dbReference>
<proteinExistence type="predicted"/>
<dbReference type="AlphaFoldDB" id="A0A839JVL0"/>
<feature type="transmembrane region" description="Helical" evidence="1">
    <location>
        <begin position="170"/>
        <end position="189"/>
    </location>
</feature>
<feature type="transmembrane region" description="Helical" evidence="1">
    <location>
        <begin position="289"/>
        <end position="311"/>
    </location>
</feature>
<feature type="transmembrane region" description="Helical" evidence="1">
    <location>
        <begin position="126"/>
        <end position="149"/>
    </location>
</feature>
<accession>A0A839JVL0</accession>